<dbReference type="SUPFAM" id="SSF50156">
    <property type="entry name" value="PDZ domain-like"/>
    <property type="match status" value="2"/>
</dbReference>
<evidence type="ECO:0000259" key="13">
    <source>
        <dbReference type="PROSITE" id="PS50106"/>
    </source>
</evidence>
<dbReference type="PRINTS" id="PR00834">
    <property type="entry name" value="PROTEASES2C"/>
</dbReference>
<keyword evidence="6" id="KW-0574">Periplasm</keyword>
<keyword evidence="8" id="KW-0720">Serine protease</keyword>
<dbReference type="Proteomes" id="UP000054869">
    <property type="component" value="Unassembled WGS sequence"/>
</dbReference>
<dbReference type="PANTHER" id="PTHR22939">
    <property type="entry name" value="SERINE PROTEASE FAMILY S1C HTRA-RELATED"/>
    <property type="match status" value="1"/>
</dbReference>
<dbReference type="SMART" id="SM00228">
    <property type="entry name" value="PDZ"/>
    <property type="match status" value="2"/>
</dbReference>
<gene>
    <name evidence="14" type="primary">htrA</name>
    <name evidence="14" type="ORF">Llan_1070</name>
</gene>
<protein>
    <submittedName>
        <fullName evidence="14">Protease DO</fullName>
        <ecNumber evidence="14">3.4.21.-</ecNumber>
    </submittedName>
</protein>
<evidence type="ECO:0000313" key="14">
    <source>
        <dbReference type="EMBL" id="KTD22829.1"/>
    </source>
</evidence>
<keyword evidence="3 14" id="KW-0645">Protease</keyword>
<keyword evidence="4 12" id="KW-0732">Signal</keyword>
<comment type="similarity">
    <text evidence="2">Belongs to the peptidase S1C family.</text>
</comment>
<dbReference type="PROSITE" id="PS50106">
    <property type="entry name" value="PDZ"/>
    <property type="match status" value="2"/>
</dbReference>
<evidence type="ECO:0000256" key="4">
    <source>
        <dbReference type="ARBA" id="ARBA00022729"/>
    </source>
</evidence>
<dbReference type="PANTHER" id="PTHR22939:SF129">
    <property type="entry name" value="SERINE PROTEASE HTRA2, MITOCHONDRIAL"/>
    <property type="match status" value="1"/>
</dbReference>
<dbReference type="NCBIfam" id="TIGR02037">
    <property type="entry name" value="degP_htrA_DO"/>
    <property type="match status" value="1"/>
</dbReference>
<dbReference type="InterPro" id="IPR011782">
    <property type="entry name" value="Pept_S1C_Do"/>
</dbReference>
<organism evidence="14 15">
    <name type="scientific">Legionella lansingensis</name>
    <dbReference type="NCBI Taxonomy" id="45067"/>
    <lineage>
        <taxon>Bacteria</taxon>
        <taxon>Pseudomonadati</taxon>
        <taxon>Pseudomonadota</taxon>
        <taxon>Gammaproteobacteria</taxon>
        <taxon>Legionellales</taxon>
        <taxon>Legionellaceae</taxon>
        <taxon>Legionella</taxon>
    </lineage>
</organism>
<dbReference type="GO" id="GO:0042597">
    <property type="term" value="C:periplasmic space"/>
    <property type="evidence" value="ECO:0007669"/>
    <property type="project" value="UniProtKB-SubCell"/>
</dbReference>
<dbReference type="GO" id="GO:0004252">
    <property type="term" value="F:serine-type endopeptidase activity"/>
    <property type="evidence" value="ECO:0007669"/>
    <property type="project" value="InterPro"/>
</dbReference>
<dbReference type="AlphaFoldDB" id="A0A0W0VSA1"/>
<evidence type="ECO:0000256" key="5">
    <source>
        <dbReference type="ARBA" id="ARBA00022737"/>
    </source>
</evidence>
<feature type="active site" description="Charge relay system" evidence="9">
    <location>
        <position position="139"/>
    </location>
</feature>
<dbReference type="FunFam" id="2.40.10.10:FF:000001">
    <property type="entry name" value="Periplasmic serine protease DegS"/>
    <property type="match status" value="1"/>
</dbReference>
<dbReference type="EC" id="3.4.21.-" evidence="14"/>
<evidence type="ECO:0000256" key="6">
    <source>
        <dbReference type="ARBA" id="ARBA00022764"/>
    </source>
</evidence>
<feature type="binding site" evidence="10">
    <location>
        <begin position="216"/>
        <end position="218"/>
    </location>
    <ligand>
        <name>substrate</name>
    </ligand>
</feature>
<evidence type="ECO:0000256" key="11">
    <source>
        <dbReference type="SAM" id="MobiDB-lite"/>
    </source>
</evidence>
<feature type="region of interest" description="Disordered" evidence="11">
    <location>
        <begin position="60"/>
        <end position="86"/>
    </location>
</feature>
<feature type="active site" description="Charge relay system" evidence="9">
    <location>
        <position position="109"/>
    </location>
</feature>
<dbReference type="Gene3D" id="2.40.10.120">
    <property type="match status" value="1"/>
</dbReference>
<name>A0A0W0VSA1_9GAMM</name>
<dbReference type="Pfam" id="PF17820">
    <property type="entry name" value="PDZ_6"/>
    <property type="match status" value="1"/>
</dbReference>
<dbReference type="InterPro" id="IPR041489">
    <property type="entry name" value="PDZ_6"/>
</dbReference>
<dbReference type="Pfam" id="PF13180">
    <property type="entry name" value="PDZ_2"/>
    <property type="match status" value="1"/>
</dbReference>
<feature type="domain" description="PDZ" evidence="13">
    <location>
        <begin position="363"/>
        <end position="449"/>
    </location>
</feature>
<evidence type="ECO:0000256" key="3">
    <source>
        <dbReference type="ARBA" id="ARBA00022670"/>
    </source>
</evidence>
<feature type="binding site" evidence="10">
    <location>
        <position position="109"/>
    </location>
    <ligand>
        <name>substrate</name>
    </ligand>
</feature>
<keyword evidence="7 14" id="KW-0378">Hydrolase</keyword>
<sequence length="464" mass="49298">MTMTNAIRITLAILLLNIFSFTAIAQEEPKALGTWAPILKSTMPAIVNIAVQGYIPSYVPSAEDDDEANDNDRPSHPQPQLPEKPKKFQSIGSGVIVDPQNGIIITNDHVLRNASLITVTLNDGRRLKAKLIGGDSDTDIAVLKIDAKNLKSLPIGNSDNAEVGDFVVAIGNPFGLNSFGNSQTATFGIISATKRSDLNIEGVENFIQTDAAINPGNSGGALVNTKGELIGINTAIISPYGGNVGIGFAIPINMAKDVAQQLIKYGTIHRGLMGIFVQHLTPELAQAMGYPEDFQGAIIAQVNQDSPAEKAGLKPGDIITKINDTKITQATQVKSTIGLLRVGSEAKLTIQRDGKEMTLSAVVTDVKKHEQKLQAGNPFLYGLALKNFEQDSPLHGHVVGVQVTGAAETSAGWRAGLRPGDIIISANKQPTPSVRALQTVAHQQSKQLLLQVLRGPGALYLLVV</sequence>
<dbReference type="InterPro" id="IPR009003">
    <property type="entry name" value="Peptidase_S1_PA"/>
</dbReference>
<dbReference type="EMBL" id="LNYI01000021">
    <property type="protein sequence ID" value="KTD22829.1"/>
    <property type="molecule type" value="Genomic_DNA"/>
</dbReference>
<feature type="chain" id="PRO_5010602468" evidence="12">
    <location>
        <begin position="26"/>
        <end position="464"/>
    </location>
</feature>
<evidence type="ECO:0000256" key="1">
    <source>
        <dbReference type="ARBA" id="ARBA00004418"/>
    </source>
</evidence>
<keyword evidence="15" id="KW-1185">Reference proteome</keyword>
<dbReference type="InterPro" id="IPR036034">
    <property type="entry name" value="PDZ_sf"/>
</dbReference>
<keyword evidence="5" id="KW-0677">Repeat</keyword>
<accession>A0A0W0VSA1</accession>
<dbReference type="PATRIC" id="fig|45067.4.peg.1119"/>
<dbReference type="InterPro" id="IPR001940">
    <property type="entry name" value="Peptidase_S1C"/>
</dbReference>
<dbReference type="STRING" id="45067.Llan_1070"/>
<dbReference type="Pfam" id="PF13365">
    <property type="entry name" value="Trypsin_2"/>
    <property type="match status" value="1"/>
</dbReference>
<feature type="signal peptide" evidence="12">
    <location>
        <begin position="1"/>
        <end position="25"/>
    </location>
</feature>
<dbReference type="Gene3D" id="2.30.42.10">
    <property type="match status" value="2"/>
</dbReference>
<reference evidence="14 15" key="1">
    <citation type="submission" date="2015-11" db="EMBL/GenBank/DDBJ databases">
        <title>Genomic analysis of 38 Legionella species identifies large and diverse effector repertoires.</title>
        <authorList>
            <person name="Burstein D."/>
            <person name="Amaro F."/>
            <person name="Zusman T."/>
            <person name="Lifshitz Z."/>
            <person name="Cohen O."/>
            <person name="Gilbert J.A."/>
            <person name="Pupko T."/>
            <person name="Shuman H.A."/>
            <person name="Segal G."/>
        </authorList>
    </citation>
    <scope>NUCLEOTIDE SEQUENCE [LARGE SCALE GENOMIC DNA]</scope>
    <source>
        <strain evidence="14 15">ATCC 49751</strain>
    </source>
</reference>
<feature type="active site" description="Charge relay system" evidence="9">
    <location>
        <position position="218"/>
    </location>
</feature>
<comment type="subcellular location">
    <subcellularLocation>
        <location evidence="1">Periplasm</location>
    </subcellularLocation>
</comment>
<evidence type="ECO:0000256" key="10">
    <source>
        <dbReference type="PIRSR" id="PIRSR611782-2"/>
    </source>
</evidence>
<dbReference type="eggNOG" id="COG0265">
    <property type="taxonomic scope" value="Bacteria"/>
</dbReference>
<evidence type="ECO:0000313" key="15">
    <source>
        <dbReference type="Proteomes" id="UP000054869"/>
    </source>
</evidence>
<evidence type="ECO:0000256" key="12">
    <source>
        <dbReference type="SAM" id="SignalP"/>
    </source>
</evidence>
<feature type="binding site" evidence="10">
    <location>
        <position position="139"/>
    </location>
    <ligand>
        <name>substrate</name>
    </ligand>
</feature>
<proteinExistence type="inferred from homology"/>
<evidence type="ECO:0000256" key="7">
    <source>
        <dbReference type="ARBA" id="ARBA00022801"/>
    </source>
</evidence>
<evidence type="ECO:0000256" key="8">
    <source>
        <dbReference type="ARBA" id="ARBA00022825"/>
    </source>
</evidence>
<dbReference type="CDD" id="cd10839">
    <property type="entry name" value="cpPDZ1_DegP-like"/>
    <property type="match status" value="1"/>
</dbReference>
<evidence type="ECO:0000256" key="9">
    <source>
        <dbReference type="PIRSR" id="PIRSR611782-1"/>
    </source>
</evidence>
<comment type="caution">
    <text evidence="14">The sequence shown here is derived from an EMBL/GenBank/DDBJ whole genome shotgun (WGS) entry which is preliminary data.</text>
</comment>
<dbReference type="GO" id="GO:0006515">
    <property type="term" value="P:protein quality control for misfolded or incompletely synthesized proteins"/>
    <property type="evidence" value="ECO:0007669"/>
    <property type="project" value="TreeGrafter"/>
</dbReference>
<dbReference type="InterPro" id="IPR001478">
    <property type="entry name" value="PDZ"/>
</dbReference>
<evidence type="ECO:0000256" key="2">
    <source>
        <dbReference type="ARBA" id="ARBA00010541"/>
    </source>
</evidence>
<feature type="domain" description="PDZ" evidence="13">
    <location>
        <begin position="262"/>
        <end position="354"/>
    </location>
</feature>
<dbReference type="SUPFAM" id="SSF50494">
    <property type="entry name" value="Trypsin-like serine proteases"/>
    <property type="match status" value="1"/>
</dbReference>